<keyword evidence="1" id="KW-0472">Membrane</keyword>
<keyword evidence="1" id="KW-0812">Transmembrane</keyword>
<dbReference type="AlphaFoldDB" id="A0A383W802"/>
<evidence type="ECO:0000313" key="2">
    <source>
        <dbReference type="EMBL" id="SZX73758.1"/>
    </source>
</evidence>
<proteinExistence type="predicted"/>
<organism evidence="2 3">
    <name type="scientific">Tetradesmus obliquus</name>
    <name type="common">Green alga</name>
    <name type="synonym">Acutodesmus obliquus</name>
    <dbReference type="NCBI Taxonomy" id="3088"/>
    <lineage>
        <taxon>Eukaryota</taxon>
        <taxon>Viridiplantae</taxon>
        <taxon>Chlorophyta</taxon>
        <taxon>core chlorophytes</taxon>
        <taxon>Chlorophyceae</taxon>
        <taxon>CS clade</taxon>
        <taxon>Sphaeropleales</taxon>
        <taxon>Scenedesmaceae</taxon>
        <taxon>Tetradesmus</taxon>
    </lineage>
</organism>
<keyword evidence="3" id="KW-1185">Reference proteome</keyword>
<feature type="transmembrane region" description="Helical" evidence="1">
    <location>
        <begin position="177"/>
        <end position="197"/>
    </location>
</feature>
<evidence type="ECO:0000256" key="1">
    <source>
        <dbReference type="SAM" id="Phobius"/>
    </source>
</evidence>
<dbReference type="Proteomes" id="UP000256970">
    <property type="component" value="Unassembled WGS sequence"/>
</dbReference>
<reference evidence="2 3" key="1">
    <citation type="submission" date="2016-10" db="EMBL/GenBank/DDBJ databases">
        <authorList>
            <person name="Cai Z."/>
        </authorList>
    </citation>
    <scope>NUCLEOTIDE SEQUENCE [LARGE SCALE GENOMIC DNA]</scope>
</reference>
<feature type="transmembrane region" description="Helical" evidence="1">
    <location>
        <begin position="12"/>
        <end position="39"/>
    </location>
</feature>
<protein>
    <submittedName>
        <fullName evidence="2">Uncharacterized protein</fullName>
    </submittedName>
</protein>
<evidence type="ECO:0000313" key="3">
    <source>
        <dbReference type="Proteomes" id="UP000256970"/>
    </source>
</evidence>
<name>A0A383W802_TETOB</name>
<dbReference type="EMBL" id="FNXT01001197">
    <property type="protein sequence ID" value="SZX73758.1"/>
    <property type="molecule type" value="Genomic_DNA"/>
</dbReference>
<feature type="transmembrane region" description="Helical" evidence="1">
    <location>
        <begin position="133"/>
        <end position="157"/>
    </location>
</feature>
<sequence length="225" mass="24676">MAGTCCASKLRVGSGVLLALCVASWVIALGGLGSINWLVCSDYEKTMQDIQDNSNKNFNMSNTAEREAYSYTMSSQLKIPEPGSPAAKDIAVCARSWRWEWFAMFFQFVIAASALVVTMCPKRLLRARFPLSIMLAIATAIIMIAVNNNIADVWFFWDSHKMFADWTGVLSKLYMSSAALVTGWILVIFSNLCWIGFTLDCEDGASKECAAAPSTGDVESADTKK</sequence>
<accession>A0A383W802</accession>
<keyword evidence="1" id="KW-1133">Transmembrane helix</keyword>
<gene>
    <name evidence="2" type="ORF">BQ4739_LOCUS14011</name>
</gene>
<feature type="transmembrane region" description="Helical" evidence="1">
    <location>
        <begin position="101"/>
        <end position="121"/>
    </location>
</feature>